<evidence type="ECO:0000313" key="1">
    <source>
        <dbReference type="EMBL" id="ETP00208.1"/>
    </source>
</evidence>
<dbReference type="EMBL" id="ANIX01004589">
    <property type="protein sequence ID" value="ETP00208.1"/>
    <property type="molecule type" value="Genomic_DNA"/>
</dbReference>
<gene>
    <name evidence="1" type="ORF">F441_22372</name>
</gene>
<reference evidence="1 2" key="1">
    <citation type="submission" date="2013-11" db="EMBL/GenBank/DDBJ databases">
        <title>The Genome Sequence of Phytophthora parasitica CJ01A1.</title>
        <authorList>
            <consortium name="The Broad Institute Genomics Platform"/>
            <person name="Russ C."/>
            <person name="Tyler B."/>
            <person name="Panabieres F."/>
            <person name="Shan W."/>
            <person name="Tripathy S."/>
            <person name="Grunwald N."/>
            <person name="Machado M."/>
            <person name="Johnson C.S."/>
            <person name="Walker B."/>
            <person name="Young S.K."/>
            <person name="Zeng Q."/>
            <person name="Gargeya S."/>
            <person name="Fitzgerald M."/>
            <person name="Haas B."/>
            <person name="Abouelleil A."/>
            <person name="Allen A.W."/>
            <person name="Alvarado L."/>
            <person name="Arachchi H.M."/>
            <person name="Berlin A.M."/>
            <person name="Chapman S.B."/>
            <person name="Gainer-Dewar J."/>
            <person name="Goldberg J."/>
            <person name="Griggs A."/>
            <person name="Gujja S."/>
            <person name="Hansen M."/>
            <person name="Howarth C."/>
            <person name="Imamovic A."/>
            <person name="Ireland A."/>
            <person name="Larimer J."/>
            <person name="McCowan C."/>
            <person name="Murphy C."/>
            <person name="Pearson M."/>
            <person name="Poon T.W."/>
            <person name="Priest M."/>
            <person name="Roberts A."/>
            <person name="Saif S."/>
            <person name="Shea T."/>
            <person name="Sisk P."/>
            <person name="Sykes S."/>
            <person name="Wortman J."/>
            <person name="Nusbaum C."/>
            <person name="Birren B."/>
        </authorList>
    </citation>
    <scope>NUCLEOTIDE SEQUENCE [LARGE SCALE GENOMIC DNA]</scope>
    <source>
        <strain evidence="1 2">CJ01A1</strain>
    </source>
</reference>
<dbReference type="AlphaFoldDB" id="W2VRE5"/>
<dbReference type="Proteomes" id="UP000018958">
    <property type="component" value="Unassembled WGS sequence"/>
</dbReference>
<organism evidence="1 2">
    <name type="scientific">Phytophthora nicotianae CJ01A1</name>
    <dbReference type="NCBI Taxonomy" id="1317063"/>
    <lineage>
        <taxon>Eukaryota</taxon>
        <taxon>Sar</taxon>
        <taxon>Stramenopiles</taxon>
        <taxon>Oomycota</taxon>
        <taxon>Peronosporomycetes</taxon>
        <taxon>Peronosporales</taxon>
        <taxon>Peronosporaceae</taxon>
        <taxon>Phytophthora</taxon>
    </lineage>
</organism>
<accession>W2VRE5</accession>
<protein>
    <submittedName>
        <fullName evidence="1">Uncharacterized protein</fullName>
    </submittedName>
</protein>
<sequence length="48" mass="5490">MVSTRYYLTKDEFAPHQACPNRRFIGKVMFLAAVARPRVRACSTMLGK</sequence>
<comment type="caution">
    <text evidence="1">The sequence shown here is derived from an EMBL/GenBank/DDBJ whole genome shotgun (WGS) entry which is preliminary data.</text>
</comment>
<name>W2VRE5_PHYNI</name>
<evidence type="ECO:0000313" key="2">
    <source>
        <dbReference type="Proteomes" id="UP000018958"/>
    </source>
</evidence>
<proteinExistence type="predicted"/>